<proteinExistence type="predicted"/>
<name>C3MMY0_SACI2</name>
<evidence type="ECO:0000259" key="1">
    <source>
        <dbReference type="Pfam" id="PF17952"/>
    </source>
</evidence>
<gene>
    <name evidence="2" type="ordered locus">LS215_0759</name>
</gene>
<accession>C3MMY0</accession>
<dbReference type="InterPro" id="IPR041165">
    <property type="entry name" value="Cas6_N_arch"/>
</dbReference>
<sequence length="46" mass="5196">MKYLILRGKLFPSLTNLVKSRDKQKPLFISNLGYGDVRLIGINSTS</sequence>
<reference evidence="2 3" key="1">
    <citation type="journal article" date="2009" name="Proc. Natl. Acad. Sci. U.S.A.">
        <title>Biogeography of the Sulfolobus islandicus pan-genome.</title>
        <authorList>
            <person name="Reno M.L."/>
            <person name="Held N.L."/>
            <person name="Fields C.J."/>
            <person name="Burke P.V."/>
            <person name="Whitaker R.J."/>
        </authorList>
    </citation>
    <scope>NUCLEOTIDE SEQUENCE [LARGE SCALE GENOMIC DNA]</scope>
    <source>
        <strain evidence="3">L.S.2.15 / Lassen #1</strain>
    </source>
</reference>
<dbReference type="KEGG" id="sis:LS215_0759"/>
<dbReference type="GeneID" id="97611843"/>
<protein>
    <recommendedName>
        <fullName evidence="1">Cas6 N-terminal domain-containing protein</fullName>
    </recommendedName>
</protein>
<feature type="domain" description="Cas6 N-terminal" evidence="1">
    <location>
        <begin position="2"/>
        <end position="41"/>
    </location>
</feature>
<dbReference type="HOGENOM" id="CLU_3178755_0_0_2"/>
<dbReference type="AlphaFoldDB" id="C3MMY0"/>
<evidence type="ECO:0000313" key="3">
    <source>
        <dbReference type="Proteomes" id="UP000001747"/>
    </source>
</evidence>
<dbReference type="EMBL" id="CP001399">
    <property type="protein sequence ID" value="ACP34820.1"/>
    <property type="molecule type" value="Genomic_DNA"/>
</dbReference>
<dbReference type="RefSeq" id="WP_012713214.1">
    <property type="nucleotide sequence ID" value="NC_012589.1"/>
</dbReference>
<dbReference type="Proteomes" id="UP000001747">
    <property type="component" value="Chromosome"/>
</dbReference>
<dbReference type="Gene3D" id="2.40.30.310">
    <property type="match status" value="1"/>
</dbReference>
<dbReference type="Pfam" id="PF17952">
    <property type="entry name" value="Cas6_N"/>
    <property type="match status" value="1"/>
</dbReference>
<organism evidence="2 3">
    <name type="scientific">Saccharolobus islandicus (strain L.S.2.15 / Lassen #1)</name>
    <name type="common">Sulfolobus islandicus</name>
    <dbReference type="NCBI Taxonomy" id="429572"/>
    <lineage>
        <taxon>Archaea</taxon>
        <taxon>Thermoproteota</taxon>
        <taxon>Thermoprotei</taxon>
        <taxon>Sulfolobales</taxon>
        <taxon>Sulfolobaceae</taxon>
        <taxon>Saccharolobus</taxon>
    </lineage>
</organism>
<evidence type="ECO:0000313" key="2">
    <source>
        <dbReference type="EMBL" id="ACP34820.1"/>
    </source>
</evidence>